<keyword evidence="4 7" id="KW-1133">Transmembrane helix</keyword>
<feature type="transmembrane region" description="Helical" evidence="7">
    <location>
        <begin position="315"/>
        <end position="333"/>
    </location>
</feature>
<evidence type="ECO:0000256" key="6">
    <source>
        <dbReference type="SAM" id="MobiDB-lite"/>
    </source>
</evidence>
<feature type="transmembrane region" description="Helical" evidence="7">
    <location>
        <begin position="150"/>
        <end position="170"/>
    </location>
</feature>
<keyword evidence="2" id="KW-1003">Cell membrane</keyword>
<evidence type="ECO:0000313" key="9">
    <source>
        <dbReference type="Proteomes" id="UP001332931"/>
    </source>
</evidence>
<dbReference type="PANTHER" id="PTHR30250:SF11">
    <property type="entry name" value="O-ANTIGEN TRANSPORTER-RELATED"/>
    <property type="match status" value="1"/>
</dbReference>
<name>A0ABU7RBQ8_9ACTN</name>
<feature type="transmembrane region" description="Helical" evidence="7">
    <location>
        <begin position="209"/>
        <end position="233"/>
    </location>
</feature>
<protein>
    <submittedName>
        <fullName evidence="8">Lipopolysaccharide biosynthesis protein</fullName>
    </submittedName>
</protein>
<keyword evidence="3 7" id="KW-0812">Transmembrane</keyword>
<feature type="transmembrane region" description="Helical" evidence="7">
    <location>
        <begin position="398"/>
        <end position="421"/>
    </location>
</feature>
<comment type="subcellular location">
    <subcellularLocation>
        <location evidence="1">Cell membrane</location>
        <topology evidence="1">Multi-pass membrane protein</topology>
    </subcellularLocation>
</comment>
<evidence type="ECO:0000256" key="3">
    <source>
        <dbReference type="ARBA" id="ARBA00022692"/>
    </source>
</evidence>
<keyword evidence="5 7" id="KW-0472">Membrane</keyword>
<keyword evidence="9" id="KW-1185">Reference proteome</keyword>
<evidence type="ECO:0000313" key="8">
    <source>
        <dbReference type="EMBL" id="MEE6148037.1"/>
    </source>
</evidence>
<feature type="transmembrane region" description="Helical" evidence="7">
    <location>
        <begin position="428"/>
        <end position="449"/>
    </location>
</feature>
<evidence type="ECO:0000256" key="4">
    <source>
        <dbReference type="ARBA" id="ARBA00022989"/>
    </source>
</evidence>
<evidence type="ECO:0000256" key="2">
    <source>
        <dbReference type="ARBA" id="ARBA00022475"/>
    </source>
</evidence>
<feature type="transmembrane region" description="Helical" evidence="7">
    <location>
        <begin position="239"/>
        <end position="257"/>
    </location>
</feature>
<proteinExistence type="predicted"/>
<accession>A0ABU7RBQ8</accession>
<reference evidence="8 9" key="1">
    <citation type="submission" date="2024-01" db="EMBL/GenBank/DDBJ databases">
        <title>Description of Olsenella sp. nov., isolated from pig feces.</title>
        <authorList>
            <person name="Chang Y.-H."/>
        </authorList>
    </citation>
    <scope>NUCLEOTIDE SEQUENCE [LARGE SCALE GENOMIC DNA]</scope>
    <source>
        <strain evidence="8 9">YH-ols2223</strain>
    </source>
</reference>
<feature type="region of interest" description="Disordered" evidence="6">
    <location>
        <begin position="1"/>
        <end position="43"/>
    </location>
</feature>
<dbReference type="PANTHER" id="PTHR30250">
    <property type="entry name" value="PST FAMILY PREDICTED COLANIC ACID TRANSPORTER"/>
    <property type="match status" value="1"/>
</dbReference>
<dbReference type="Proteomes" id="UP001332931">
    <property type="component" value="Unassembled WGS sequence"/>
</dbReference>
<evidence type="ECO:0000256" key="5">
    <source>
        <dbReference type="ARBA" id="ARBA00023136"/>
    </source>
</evidence>
<dbReference type="EMBL" id="JAZGJQ010000011">
    <property type="protein sequence ID" value="MEE6148037.1"/>
    <property type="molecule type" value="Genomic_DNA"/>
</dbReference>
<feature type="transmembrane region" description="Helical" evidence="7">
    <location>
        <begin position="353"/>
        <end position="378"/>
    </location>
</feature>
<organism evidence="8 9">
    <name type="scientific">Olsenella absiana</name>
    <dbReference type="NCBI Taxonomy" id="3115222"/>
    <lineage>
        <taxon>Bacteria</taxon>
        <taxon>Bacillati</taxon>
        <taxon>Actinomycetota</taxon>
        <taxon>Coriobacteriia</taxon>
        <taxon>Coriobacteriales</taxon>
        <taxon>Atopobiaceae</taxon>
        <taxon>Olsenella</taxon>
    </lineage>
</organism>
<feature type="transmembrane region" description="Helical" evidence="7">
    <location>
        <begin position="113"/>
        <end position="130"/>
    </location>
</feature>
<feature type="compositionally biased region" description="Low complexity" evidence="6">
    <location>
        <begin position="20"/>
        <end position="37"/>
    </location>
</feature>
<dbReference type="RefSeq" id="WP_330958802.1">
    <property type="nucleotide sequence ID" value="NZ_JAZGJQ010000011.1"/>
</dbReference>
<evidence type="ECO:0000256" key="1">
    <source>
        <dbReference type="ARBA" id="ARBA00004651"/>
    </source>
</evidence>
<comment type="caution">
    <text evidence="8">The sequence shown here is derived from an EMBL/GenBank/DDBJ whole genome shotgun (WGS) entry which is preliminary data.</text>
</comment>
<sequence>MLKRRKADGREAGRGGVRGAGEPWGTTAGAAGAAGAGVRPERHEHRARQLAEHWWNRLIEAVYDRSFSEQTELYASSQGTLDYVLNTIGQGAWGVLFPLLTVVATQLAGAEDAGMFTMAFVTATMLMYIGNYGVRTFQVSDLEENESFSAYVIQRVVTCALMMGVGYLYCRARGYSGPMYAICLAVFTYRMVDALADVYEGRLQQVDKLYLAGISMGIRSVLAVVVFTVLLFVTRSLQVASVAMAVCAVASFFVVTLPLTLFETPKSRAPELVEVKELFVDCFPAFAGVFLYALIDNVPKFVMEGSLSYDNQTYFNAIYFCSNSILMMAGLVYKPQIVRLSTIWADRGRRARFDLVIVGMLALVAVIVAVMLVFTGLIGVPLNGLLYATDFERFRTQSYLMVVAGGLAAGADFLFQILTVLRYQSAATLIYLVGFGVALVLSFALVRTLGFDGAVWAYLVSHVVLFCLFVARYVVIRVKSR</sequence>
<evidence type="ECO:0000256" key="7">
    <source>
        <dbReference type="SAM" id="Phobius"/>
    </source>
</evidence>
<feature type="transmembrane region" description="Helical" evidence="7">
    <location>
        <begin position="455"/>
        <end position="475"/>
    </location>
</feature>
<gene>
    <name evidence="8" type="ORF">VXJ25_08595</name>
</gene>
<dbReference type="InterPro" id="IPR050833">
    <property type="entry name" value="Poly_Biosynth_Transport"/>
</dbReference>